<keyword evidence="2" id="KW-0808">Transferase</keyword>
<feature type="domain" description="Carbohydrate kinase FGGY C-terminal" evidence="5">
    <location>
        <begin position="307"/>
        <end position="441"/>
    </location>
</feature>
<evidence type="ECO:0000259" key="5">
    <source>
        <dbReference type="Pfam" id="PF02782"/>
    </source>
</evidence>
<dbReference type="Gene3D" id="3.30.420.40">
    <property type="match status" value="2"/>
</dbReference>
<proteinExistence type="inferred from homology"/>
<accession>A0A6A8LKA8</accession>
<dbReference type="GO" id="GO:0016301">
    <property type="term" value="F:kinase activity"/>
    <property type="evidence" value="ECO:0007669"/>
    <property type="project" value="UniProtKB-KW"/>
</dbReference>
<sequence>MAEQKGYLVFDVGTGNARVAVVTAGGEVTALEREDIEYVTDPLYPDGRYFSPEGLWTQISAMARKAIVKSPHITLIGITSTSQRQGIVLINKDKKAFLGLPNIDNRGREWEGGIEAEEEVHQQTGRLPSALFSAMKLVGLKARQPSLWKEVKCITSISDWVTFELSGILSYEPSQAAETLLFDVRKKAWSEKLCNIFGVPSAILPSLVRSGTVVGMLTFKKAAVLGLSERVPVIAGGGDTQLAIKSADAKPGDIVIVSGTTTPITKITAETGTESLENAWLNCHTEEGEWLLETNPGVTGLNYQKLKSIFYPNESYSVMEREIASLPKHDHACISALGSYLSPEKNALAKGGFIFDAPLSQNLSRAHFVKAALLEIAFSIKWNYEALTEAASFSQDYVKVCGGGFQSDALTQFLANLLQKKIYKREGFSQASAMGAVMICNEALGVKAELSTCTKVIEPEADQTDLFLYEEWKHTQKLFTHFQPAVKA</sequence>
<dbReference type="Pfam" id="PF02782">
    <property type="entry name" value="FGGY_C"/>
    <property type="match status" value="1"/>
</dbReference>
<dbReference type="InterPro" id="IPR018485">
    <property type="entry name" value="FGGY_C"/>
</dbReference>
<dbReference type="InterPro" id="IPR000577">
    <property type="entry name" value="Carb_kinase_FGGY"/>
</dbReference>
<dbReference type="RefSeq" id="WP_154303179.1">
    <property type="nucleotide sequence ID" value="NZ_CP064845.1"/>
</dbReference>
<organism evidence="6">
    <name type="scientific">Bacillus velezensis</name>
    <dbReference type="NCBI Taxonomy" id="492670"/>
    <lineage>
        <taxon>Bacteria</taxon>
        <taxon>Bacillati</taxon>
        <taxon>Bacillota</taxon>
        <taxon>Bacilli</taxon>
        <taxon>Bacillales</taxon>
        <taxon>Bacillaceae</taxon>
        <taxon>Bacillus</taxon>
        <taxon>Bacillus amyloliquefaciens group</taxon>
    </lineage>
</organism>
<dbReference type="GO" id="GO:0005975">
    <property type="term" value="P:carbohydrate metabolic process"/>
    <property type="evidence" value="ECO:0007669"/>
    <property type="project" value="InterPro"/>
</dbReference>
<dbReference type="InterPro" id="IPR043129">
    <property type="entry name" value="ATPase_NBD"/>
</dbReference>
<dbReference type="CDD" id="cd07798">
    <property type="entry name" value="ASKHA_NBD_FGGY_YoaC-like"/>
    <property type="match status" value="1"/>
</dbReference>
<dbReference type="InterPro" id="IPR050406">
    <property type="entry name" value="FGGY_Carb_Kinase"/>
</dbReference>
<protein>
    <submittedName>
        <fullName evidence="6">Sugar kinase</fullName>
    </submittedName>
</protein>
<gene>
    <name evidence="6" type="ORF">GKC39_10945</name>
</gene>
<evidence type="ECO:0000256" key="3">
    <source>
        <dbReference type="ARBA" id="ARBA00022777"/>
    </source>
</evidence>
<dbReference type="PANTHER" id="PTHR43095:SF2">
    <property type="entry name" value="GLUCONOKINASE"/>
    <property type="match status" value="1"/>
</dbReference>
<dbReference type="InterPro" id="IPR018484">
    <property type="entry name" value="FGGY_N"/>
</dbReference>
<evidence type="ECO:0000256" key="2">
    <source>
        <dbReference type="ARBA" id="ARBA00022679"/>
    </source>
</evidence>
<keyword evidence="3 6" id="KW-0418">Kinase</keyword>
<dbReference type="Pfam" id="PF00370">
    <property type="entry name" value="FGGY_N"/>
    <property type="match status" value="1"/>
</dbReference>
<reference evidence="6" key="1">
    <citation type="submission" date="2019-11" db="EMBL/GenBank/DDBJ databases">
        <title>Draft Genome Sequence of Plant Growth-Promoting Rhizosphere-Associated Bacteria.</title>
        <authorList>
            <person name="Vasilyev I.Y."/>
            <person name="Radchenko V."/>
            <person name="Ilnitskaya E.V."/>
        </authorList>
    </citation>
    <scope>NUCLEOTIDE SEQUENCE</scope>
    <source>
        <strain evidence="6">VRA_517_n</strain>
    </source>
</reference>
<dbReference type="PANTHER" id="PTHR43095">
    <property type="entry name" value="SUGAR KINASE"/>
    <property type="match status" value="1"/>
</dbReference>
<feature type="domain" description="Carbohydrate kinase FGGY N-terminal" evidence="4">
    <location>
        <begin position="7"/>
        <end position="243"/>
    </location>
</feature>
<comment type="similarity">
    <text evidence="1">Belongs to the FGGY kinase family.</text>
</comment>
<dbReference type="EMBL" id="WKKV01000004">
    <property type="protein sequence ID" value="MSE02580.1"/>
    <property type="molecule type" value="Genomic_DNA"/>
</dbReference>
<dbReference type="SUPFAM" id="SSF53067">
    <property type="entry name" value="Actin-like ATPase domain"/>
    <property type="match status" value="2"/>
</dbReference>
<evidence type="ECO:0000256" key="1">
    <source>
        <dbReference type="ARBA" id="ARBA00009156"/>
    </source>
</evidence>
<dbReference type="AlphaFoldDB" id="A0A6A8LKA8"/>
<name>A0A6A8LKA8_BACVE</name>
<dbReference type="PIRSF" id="PIRSF000538">
    <property type="entry name" value="GlpK"/>
    <property type="match status" value="1"/>
</dbReference>
<evidence type="ECO:0000313" key="6">
    <source>
        <dbReference type="EMBL" id="MSE02580.1"/>
    </source>
</evidence>
<evidence type="ECO:0000259" key="4">
    <source>
        <dbReference type="Pfam" id="PF00370"/>
    </source>
</evidence>
<comment type="caution">
    <text evidence="6">The sequence shown here is derived from an EMBL/GenBank/DDBJ whole genome shotgun (WGS) entry which is preliminary data.</text>
</comment>